<dbReference type="EMBL" id="SMOL01000027">
    <property type="protein sequence ID" value="KAB2634770.1"/>
    <property type="molecule type" value="Genomic_DNA"/>
</dbReference>
<feature type="region of interest" description="Disordered" evidence="1">
    <location>
        <begin position="49"/>
        <end position="77"/>
    </location>
</feature>
<feature type="compositionally biased region" description="Polar residues" evidence="1">
    <location>
        <begin position="60"/>
        <end position="75"/>
    </location>
</feature>
<reference evidence="2 3" key="1">
    <citation type="submission" date="2019-09" db="EMBL/GenBank/DDBJ databases">
        <authorList>
            <person name="Ou C."/>
        </authorList>
    </citation>
    <scope>NUCLEOTIDE SEQUENCE [LARGE SCALE GENOMIC DNA]</scope>
    <source>
        <strain evidence="2">S2</strain>
        <tissue evidence="2">Leaf</tissue>
    </source>
</reference>
<reference evidence="2 3" key="2">
    <citation type="submission" date="2019-11" db="EMBL/GenBank/DDBJ databases">
        <title>A de novo genome assembly of a pear dwarfing rootstock.</title>
        <authorList>
            <person name="Wang F."/>
            <person name="Wang J."/>
            <person name="Li S."/>
            <person name="Zhang Y."/>
            <person name="Fang M."/>
            <person name="Ma L."/>
            <person name="Zhao Y."/>
            <person name="Jiang S."/>
        </authorList>
    </citation>
    <scope>NUCLEOTIDE SEQUENCE [LARGE SCALE GENOMIC DNA]</scope>
    <source>
        <strain evidence="2">S2</strain>
        <tissue evidence="2">Leaf</tissue>
    </source>
</reference>
<dbReference type="Proteomes" id="UP000327157">
    <property type="component" value="Unassembled WGS sequence"/>
</dbReference>
<accession>A0A5N5IAP3</accession>
<protein>
    <submittedName>
        <fullName evidence="2">Uncharacterized protein</fullName>
    </submittedName>
</protein>
<gene>
    <name evidence="2" type="ORF">D8674_038190</name>
</gene>
<comment type="caution">
    <text evidence="2">The sequence shown here is derived from an EMBL/GenBank/DDBJ whole genome shotgun (WGS) entry which is preliminary data.</text>
</comment>
<name>A0A5N5IAP3_9ROSA</name>
<keyword evidence="3" id="KW-1185">Reference proteome</keyword>
<evidence type="ECO:0000313" key="3">
    <source>
        <dbReference type="Proteomes" id="UP000327157"/>
    </source>
</evidence>
<feature type="compositionally biased region" description="Low complexity" evidence="1">
    <location>
        <begin position="12"/>
        <end position="29"/>
    </location>
</feature>
<evidence type="ECO:0000256" key="1">
    <source>
        <dbReference type="SAM" id="MobiDB-lite"/>
    </source>
</evidence>
<dbReference type="AlphaFoldDB" id="A0A5N5IAP3"/>
<proteinExistence type="predicted"/>
<evidence type="ECO:0000313" key="2">
    <source>
        <dbReference type="EMBL" id="KAB2634770.1"/>
    </source>
</evidence>
<organism evidence="2 3">
    <name type="scientific">Pyrus ussuriensis x Pyrus communis</name>
    <dbReference type="NCBI Taxonomy" id="2448454"/>
    <lineage>
        <taxon>Eukaryota</taxon>
        <taxon>Viridiplantae</taxon>
        <taxon>Streptophyta</taxon>
        <taxon>Embryophyta</taxon>
        <taxon>Tracheophyta</taxon>
        <taxon>Spermatophyta</taxon>
        <taxon>Magnoliopsida</taxon>
        <taxon>eudicotyledons</taxon>
        <taxon>Gunneridae</taxon>
        <taxon>Pentapetalae</taxon>
        <taxon>rosids</taxon>
        <taxon>fabids</taxon>
        <taxon>Rosales</taxon>
        <taxon>Rosaceae</taxon>
        <taxon>Amygdaloideae</taxon>
        <taxon>Maleae</taxon>
        <taxon>Pyrus</taxon>
    </lineage>
</organism>
<sequence>MSQLIRSRKAVTTAPCSIPSPSTSATTAPAEMDSRLVNPIDLVTLLVSARRGQRHPHTPDISSASTTDASGSQQGFGKCSNFKEGSAEILTNYNFNNINDNMLAYINMLFAGWYKHLMIHRSLLRRVTRRSLRTRKKIGCGSAVIFRSPAIWVVQNFRRSMSLQTFMLNPRMSWPSPFKLSSGGCIVGGWGMPGGGNLEPFHPRSRR</sequence>
<feature type="region of interest" description="Disordered" evidence="1">
    <location>
        <begin position="1"/>
        <end position="29"/>
    </location>
</feature>